<dbReference type="GO" id="GO:0003700">
    <property type="term" value="F:DNA-binding transcription factor activity"/>
    <property type="evidence" value="ECO:0007669"/>
    <property type="project" value="InterPro"/>
</dbReference>
<dbReference type="InterPro" id="IPR005119">
    <property type="entry name" value="LysR_subst-bd"/>
</dbReference>
<dbReference type="Proteomes" id="UP000289200">
    <property type="component" value="Unassembled WGS sequence"/>
</dbReference>
<evidence type="ECO:0000256" key="4">
    <source>
        <dbReference type="ARBA" id="ARBA00023163"/>
    </source>
</evidence>
<dbReference type="SUPFAM" id="SSF46785">
    <property type="entry name" value="Winged helix' DNA-binding domain"/>
    <property type="match status" value="1"/>
</dbReference>
<dbReference type="OrthoDB" id="7492271at2"/>
<dbReference type="SUPFAM" id="SSF53850">
    <property type="entry name" value="Periplasmic binding protein-like II"/>
    <property type="match status" value="1"/>
</dbReference>
<dbReference type="PRINTS" id="PR00039">
    <property type="entry name" value="HTHLYSR"/>
</dbReference>
<evidence type="ECO:0000313" key="5">
    <source>
        <dbReference type="EMBL" id="VCU08484.1"/>
    </source>
</evidence>
<dbReference type="GO" id="GO:0005829">
    <property type="term" value="C:cytosol"/>
    <property type="evidence" value="ECO:0007669"/>
    <property type="project" value="TreeGrafter"/>
</dbReference>
<gene>
    <name evidence="5" type="primary">gbpR_2</name>
    <name evidence="5" type="ORF">RHODGE_RHODGE_01653</name>
</gene>
<dbReference type="InterPro" id="IPR000847">
    <property type="entry name" value="LysR_HTH_N"/>
</dbReference>
<keyword evidence="3" id="KW-0238">DNA-binding</keyword>
<dbReference type="Pfam" id="PF00126">
    <property type="entry name" value="HTH_1"/>
    <property type="match status" value="1"/>
</dbReference>
<dbReference type="EMBL" id="UWOC01000130">
    <property type="protein sequence ID" value="VCU08484.1"/>
    <property type="molecule type" value="Genomic_DNA"/>
</dbReference>
<name>A0A327JVH5_9BRAD</name>
<protein>
    <submittedName>
        <fullName evidence="5">HTH-type transcriptional regulator GbpR</fullName>
    </submittedName>
</protein>
<evidence type="ECO:0000313" key="6">
    <source>
        <dbReference type="Proteomes" id="UP000289200"/>
    </source>
</evidence>
<dbReference type="GO" id="GO:0003677">
    <property type="term" value="F:DNA binding"/>
    <property type="evidence" value="ECO:0007669"/>
    <property type="project" value="UniProtKB-KW"/>
</dbReference>
<dbReference type="PANTHER" id="PTHR30419">
    <property type="entry name" value="HTH-TYPE TRANSCRIPTIONAL REGULATOR YBHD"/>
    <property type="match status" value="1"/>
</dbReference>
<accession>A0A327JVH5</accession>
<evidence type="ECO:0000256" key="3">
    <source>
        <dbReference type="ARBA" id="ARBA00023125"/>
    </source>
</evidence>
<evidence type="ECO:0000256" key="1">
    <source>
        <dbReference type="ARBA" id="ARBA00009437"/>
    </source>
</evidence>
<dbReference type="InterPro" id="IPR036388">
    <property type="entry name" value="WH-like_DNA-bd_sf"/>
</dbReference>
<dbReference type="AlphaFoldDB" id="A0A327JVH5"/>
<keyword evidence="2" id="KW-0805">Transcription regulation</keyword>
<dbReference type="PROSITE" id="PS50931">
    <property type="entry name" value="HTH_LYSR"/>
    <property type="match status" value="1"/>
</dbReference>
<dbReference type="Gene3D" id="3.40.190.10">
    <property type="entry name" value="Periplasmic binding protein-like II"/>
    <property type="match status" value="2"/>
</dbReference>
<reference evidence="6" key="1">
    <citation type="submission" date="2018-10" db="EMBL/GenBank/DDBJ databases">
        <authorList>
            <person name="Peiro R."/>
            <person name="Begona"/>
            <person name="Cbmso G."/>
            <person name="Lopez M."/>
            <person name="Gonzalez S."/>
            <person name="Sacristan E."/>
            <person name="Castillo E."/>
        </authorList>
    </citation>
    <scope>NUCLEOTIDE SEQUENCE [LARGE SCALE GENOMIC DNA]</scope>
</reference>
<proteinExistence type="inferred from homology"/>
<dbReference type="Pfam" id="PF03466">
    <property type="entry name" value="LysR_substrate"/>
    <property type="match status" value="1"/>
</dbReference>
<dbReference type="Gene3D" id="1.10.10.10">
    <property type="entry name" value="Winged helix-like DNA-binding domain superfamily/Winged helix DNA-binding domain"/>
    <property type="match status" value="1"/>
</dbReference>
<dbReference type="InterPro" id="IPR036390">
    <property type="entry name" value="WH_DNA-bd_sf"/>
</dbReference>
<comment type="caution">
    <text evidence="5">The sequence shown here is derived from an EMBL/GenBank/DDBJ whole genome shotgun (WGS) entry which is preliminary data.</text>
</comment>
<evidence type="ECO:0000256" key="2">
    <source>
        <dbReference type="ARBA" id="ARBA00023015"/>
    </source>
</evidence>
<organism evidence="5 6">
    <name type="scientific">Rhodoplanes serenus</name>
    <dbReference type="NCBI Taxonomy" id="200615"/>
    <lineage>
        <taxon>Bacteria</taxon>
        <taxon>Pseudomonadati</taxon>
        <taxon>Pseudomonadota</taxon>
        <taxon>Alphaproteobacteria</taxon>
        <taxon>Hyphomicrobiales</taxon>
        <taxon>Nitrobacteraceae</taxon>
        <taxon>Rhodoplanes</taxon>
    </lineage>
</organism>
<keyword evidence="6" id="KW-1185">Reference proteome</keyword>
<dbReference type="RefSeq" id="WP_111388250.1">
    <property type="nucleotide sequence ID" value="NZ_NPEW01000316.1"/>
</dbReference>
<sequence length="324" mass="34820">MALASNQTRYTAIIARLKLRHLRLIDAIVEAHSISGAAARLHITQPAVSKGLREAEDILGVRLFERGPRGLALTVVGRAVVARSKAIQLEIRQVSDEIDALSSGLSGLVTVGAQLVALPALVPAAVRLLRDRGVMVPVRVIEGTLDALLEQLRAGALDLIVGRLPPVDRDQRLVQEVLGQEPIVVVAGAGHPLARRARVRHRDLAQADWVFPPPGSPARAPVMQLFTQHGLARPPGYVETTSYLTVRALLIEHGMVAALPRRTVMRDVEAGWLRILPLAFSQESLALGLTMAADVPPSPAAQRLVECLREAARAEAAGLAQREP</sequence>
<comment type="similarity">
    <text evidence="1">Belongs to the LysR transcriptional regulatory family.</text>
</comment>
<dbReference type="InterPro" id="IPR050950">
    <property type="entry name" value="HTH-type_LysR_regulators"/>
</dbReference>
<dbReference type="PANTHER" id="PTHR30419:SF8">
    <property type="entry name" value="NITROGEN ASSIMILATION TRANSCRIPTIONAL ACTIVATOR-RELATED"/>
    <property type="match status" value="1"/>
</dbReference>
<keyword evidence="4" id="KW-0804">Transcription</keyword>